<reference evidence="2" key="2">
    <citation type="submission" date="2022-09" db="EMBL/GenBank/DDBJ databases">
        <title>Intensive care unit water sources are persistently colonized with multi-drug resistant bacteria and are the site of extensive horizontal gene transfer of antibiotic resistance genes.</title>
        <authorList>
            <person name="Diorio-Toth L."/>
        </authorList>
    </citation>
    <scope>NUCLEOTIDE SEQUENCE</scope>
    <source>
        <strain evidence="2">GD03990</strain>
    </source>
</reference>
<feature type="signal peptide" evidence="1">
    <location>
        <begin position="1"/>
        <end position="23"/>
    </location>
</feature>
<evidence type="ECO:0000313" key="3">
    <source>
        <dbReference type="EMBL" id="TXI31723.1"/>
    </source>
</evidence>
<gene>
    <name evidence="3" type="ORF">E6Q69_10715</name>
    <name evidence="2" type="ORF">N5C05_15735</name>
</gene>
<evidence type="ECO:0008006" key="5">
    <source>
        <dbReference type="Google" id="ProtNLM"/>
    </source>
</evidence>
<dbReference type="EMBL" id="JAOBYN010000014">
    <property type="protein sequence ID" value="MDH1056196.1"/>
    <property type="molecule type" value="Genomic_DNA"/>
</dbReference>
<evidence type="ECO:0000256" key="1">
    <source>
        <dbReference type="SAM" id="SignalP"/>
    </source>
</evidence>
<organism evidence="3 4">
    <name type="scientific">Aquipseudomonas alcaligenes</name>
    <name type="common">Pseudomonas alcaligenes</name>
    <dbReference type="NCBI Taxonomy" id="43263"/>
    <lineage>
        <taxon>Bacteria</taxon>
        <taxon>Pseudomonadati</taxon>
        <taxon>Pseudomonadota</taxon>
        <taxon>Gammaproteobacteria</taxon>
        <taxon>Pseudomonadales</taxon>
        <taxon>Pseudomonadaceae</taxon>
        <taxon>Aquipseudomonas</taxon>
    </lineage>
</organism>
<proteinExistence type="predicted"/>
<dbReference type="EMBL" id="SSFO01000177">
    <property type="protein sequence ID" value="TXI31723.1"/>
    <property type="molecule type" value="Genomic_DNA"/>
</dbReference>
<dbReference type="Proteomes" id="UP000321110">
    <property type="component" value="Unassembled WGS sequence"/>
</dbReference>
<reference evidence="3 4" key="1">
    <citation type="submission" date="2018-09" db="EMBL/GenBank/DDBJ databases">
        <title>Metagenome Assembled Genomes from an Advanced Water Purification Facility.</title>
        <authorList>
            <person name="Stamps B.W."/>
            <person name="Spear J.R."/>
        </authorList>
    </citation>
    <scope>NUCLEOTIDE SEQUENCE [LARGE SCALE GENOMIC DNA]</scope>
    <source>
        <strain evidence="3">Bin_52_1</strain>
    </source>
</reference>
<name>A0A5C7W3Z2_AQUAC</name>
<comment type="caution">
    <text evidence="3">The sequence shown here is derived from an EMBL/GenBank/DDBJ whole genome shotgun (WGS) entry which is preliminary data.</text>
</comment>
<dbReference type="RefSeq" id="WP_280054647.1">
    <property type="nucleotide sequence ID" value="NZ_JAOBYN010000014.1"/>
</dbReference>
<dbReference type="AlphaFoldDB" id="A0A5C7W3Z2"/>
<evidence type="ECO:0000313" key="4">
    <source>
        <dbReference type="Proteomes" id="UP000321110"/>
    </source>
</evidence>
<feature type="chain" id="PRO_5043206514" description="Secreted protein" evidence="1">
    <location>
        <begin position="24"/>
        <end position="119"/>
    </location>
</feature>
<protein>
    <recommendedName>
        <fullName evidence="5">Secreted protein</fullName>
    </recommendedName>
</protein>
<keyword evidence="1" id="KW-0732">Signal</keyword>
<evidence type="ECO:0000313" key="2">
    <source>
        <dbReference type="EMBL" id="MDH1056196.1"/>
    </source>
</evidence>
<dbReference type="Proteomes" id="UP001158730">
    <property type="component" value="Unassembled WGS sequence"/>
</dbReference>
<accession>A0A5C7W3Z2</accession>
<sequence length="119" mass="12832">MVGLKHTLTAASLALLCAGTAHAGCGEGRGTCYYYKSGELKSQGACAVTTCAATDQYFFTHWNWDSGNEVRIDWDTKAQQLLVNGKPGYSLALPYKDDKMICYAVAASDELVCNDSGNY</sequence>